<sequence>MHYCNVLDTYSIKKPNPKQTLCFQSQAFFLDAFLHNNRVEHFTQLIGLHPEYLDLFLKTQHFIMRGDGPLPYAYRHYIAIMAAARHHCTYLIDLQKQEFLLQGGNASWLLSLENIPQKLKNLLEVNKILAHRPWLLNKSHIERLVKAKGKDNWSVSELAHAIVILAHFHSLCSFIYGAGIMPEVDQEKGHTFTSPRELHHPLNGATPTVGSTDRGEVEELVEKMQKIEKQHRQQQEPSMEELVSTFKKVESQCAELPAGQCRARPTLRAELHRFLEDPEFAYQDFAKRKEPTEIPTFRIQDYSWDDHGFSLANRLYNDVGTLLDQKFKTAYDLTYYTMGVKSNVDTSMFRRAIWNYIQCLYGIRHDDYDYKEVNDLIERSLKNHIKTVCCYPDRTTKKDYESVMRDFRHSEKIHVNLMLLEARMQAELLYALRAMMHYMT</sequence>
<protein>
    <submittedName>
        <fullName evidence="6">SESN1</fullName>
    </submittedName>
</protein>
<gene>
    <name evidence="5" type="ORF">LAZ67_1005785</name>
    <name evidence="6" type="ORF">LAZ67_1005794</name>
</gene>
<evidence type="ECO:0000256" key="3">
    <source>
        <dbReference type="ARBA" id="ARBA00022490"/>
    </source>
</evidence>
<evidence type="ECO:0000313" key="6">
    <source>
        <dbReference type="EMBL" id="UYV61668.1"/>
    </source>
</evidence>
<feature type="region of interest" description="Disordered" evidence="4">
    <location>
        <begin position="191"/>
        <end position="212"/>
    </location>
</feature>
<proteinExistence type="inferred from homology"/>
<dbReference type="Proteomes" id="UP001235939">
    <property type="component" value="Chromosome 01"/>
</dbReference>
<dbReference type="SUPFAM" id="SSF69118">
    <property type="entry name" value="AhpD-like"/>
    <property type="match status" value="1"/>
</dbReference>
<evidence type="ECO:0000256" key="2">
    <source>
        <dbReference type="ARBA" id="ARBA00008350"/>
    </source>
</evidence>
<keyword evidence="3" id="KW-0963">Cytoplasm</keyword>
<feature type="compositionally biased region" description="Basic and acidic residues" evidence="4">
    <location>
        <begin position="191"/>
        <end position="200"/>
    </location>
</feature>
<dbReference type="InterPro" id="IPR029032">
    <property type="entry name" value="AhpD-like"/>
</dbReference>
<dbReference type="Gene3D" id="1.20.1290.10">
    <property type="entry name" value="AhpD-like"/>
    <property type="match status" value="1"/>
</dbReference>
<dbReference type="EMBL" id="CP092863">
    <property type="protein sequence ID" value="UYV61662.1"/>
    <property type="molecule type" value="Genomic_DNA"/>
</dbReference>
<dbReference type="PANTHER" id="PTHR12474">
    <property type="entry name" value="P53 REGULATED PA26 NUCLEAR PROTEIN SESTRIN"/>
    <property type="match status" value="1"/>
</dbReference>
<name>A0ABY6JYR7_9ARAC</name>
<organism evidence="6 7">
    <name type="scientific">Cordylochernes scorpioides</name>
    <dbReference type="NCBI Taxonomy" id="51811"/>
    <lineage>
        <taxon>Eukaryota</taxon>
        <taxon>Metazoa</taxon>
        <taxon>Ecdysozoa</taxon>
        <taxon>Arthropoda</taxon>
        <taxon>Chelicerata</taxon>
        <taxon>Arachnida</taxon>
        <taxon>Pseudoscorpiones</taxon>
        <taxon>Cheliferoidea</taxon>
        <taxon>Chernetidae</taxon>
        <taxon>Cordylochernes</taxon>
    </lineage>
</organism>
<evidence type="ECO:0000313" key="7">
    <source>
        <dbReference type="Proteomes" id="UP001235939"/>
    </source>
</evidence>
<dbReference type="PANTHER" id="PTHR12474:SF0">
    <property type="entry name" value="SESTRIN HOMOLOG"/>
    <property type="match status" value="1"/>
</dbReference>
<keyword evidence="7" id="KW-1185">Reference proteome</keyword>
<evidence type="ECO:0000256" key="4">
    <source>
        <dbReference type="SAM" id="MobiDB-lite"/>
    </source>
</evidence>
<dbReference type="Pfam" id="PF04636">
    <property type="entry name" value="PA26"/>
    <property type="match status" value="1"/>
</dbReference>
<comment type="subcellular location">
    <subcellularLocation>
        <location evidence="1">Cytoplasm</location>
    </subcellularLocation>
</comment>
<evidence type="ECO:0000313" key="5">
    <source>
        <dbReference type="EMBL" id="UYV61662.1"/>
    </source>
</evidence>
<dbReference type="InterPro" id="IPR006730">
    <property type="entry name" value="Sestrin"/>
</dbReference>
<accession>A0ABY6JYR7</accession>
<comment type="similarity">
    <text evidence="2">Belongs to the sestrin family.</text>
</comment>
<evidence type="ECO:0000256" key="1">
    <source>
        <dbReference type="ARBA" id="ARBA00004496"/>
    </source>
</evidence>
<reference evidence="6 7" key="1">
    <citation type="submission" date="2022-01" db="EMBL/GenBank/DDBJ databases">
        <title>A chromosomal length assembly of Cordylochernes scorpioides.</title>
        <authorList>
            <person name="Zeh D."/>
            <person name="Zeh J."/>
        </authorList>
    </citation>
    <scope>NUCLEOTIDE SEQUENCE [LARGE SCALE GENOMIC DNA]</scope>
    <source>
        <strain evidence="6">IN4F17</strain>
        <tissue evidence="6">Whole Body</tissue>
    </source>
</reference>
<dbReference type="EMBL" id="CP092863">
    <property type="protein sequence ID" value="UYV61668.1"/>
    <property type="molecule type" value="Genomic_DNA"/>
</dbReference>